<dbReference type="InterPro" id="IPR013783">
    <property type="entry name" value="Ig-like_fold"/>
</dbReference>
<organism evidence="2 3">
    <name type="scientific">candidate division Kazan bacterium RBG_13_50_9</name>
    <dbReference type="NCBI Taxonomy" id="1798535"/>
    <lineage>
        <taxon>Bacteria</taxon>
        <taxon>Bacteria division Kazan-3B-28</taxon>
    </lineage>
</organism>
<protein>
    <submittedName>
        <fullName evidence="2">Uncharacterized protein</fullName>
    </submittedName>
</protein>
<dbReference type="Gene3D" id="2.60.40.10">
    <property type="entry name" value="Immunoglobulins"/>
    <property type="match status" value="1"/>
</dbReference>
<comment type="caution">
    <text evidence="2">The sequence shown here is derived from an EMBL/GenBank/DDBJ whole genome shotgun (WGS) entry which is preliminary data.</text>
</comment>
<dbReference type="EMBL" id="META01000005">
    <property type="protein sequence ID" value="OGB74081.1"/>
    <property type="molecule type" value="Genomic_DNA"/>
</dbReference>
<keyword evidence="1" id="KW-1133">Transmembrane helix</keyword>
<dbReference type="SUPFAM" id="SSF49373">
    <property type="entry name" value="Invasin/intimin cell-adhesion fragments"/>
    <property type="match status" value="1"/>
</dbReference>
<reference evidence="2 3" key="1">
    <citation type="journal article" date="2016" name="Nat. Commun.">
        <title>Thousands of microbial genomes shed light on interconnected biogeochemical processes in an aquifer system.</title>
        <authorList>
            <person name="Anantharaman K."/>
            <person name="Brown C.T."/>
            <person name="Hug L.A."/>
            <person name="Sharon I."/>
            <person name="Castelle C.J."/>
            <person name="Probst A.J."/>
            <person name="Thomas B.C."/>
            <person name="Singh A."/>
            <person name="Wilkins M.J."/>
            <person name="Karaoz U."/>
            <person name="Brodie E.L."/>
            <person name="Williams K.H."/>
            <person name="Hubbard S.S."/>
            <person name="Banfield J.F."/>
        </authorList>
    </citation>
    <scope>NUCLEOTIDE SEQUENCE [LARGE SCALE GENOMIC DNA]</scope>
</reference>
<dbReference type="InterPro" id="IPR008964">
    <property type="entry name" value="Invasin/intimin_cell_adhesion"/>
</dbReference>
<evidence type="ECO:0000313" key="2">
    <source>
        <dbReference type="EMBL" id="OGB74081.1"/>
    </source>
</evidence>
<evidence type="ECO:0000313" key="3">
    <source>
        <dbReference type="Proteomes" id="UP000176651"/>
    </source>
</evidence>
<keyword evidence="1" id="KW-0812">Transmembrane</keyword>
<dbReference type="Proteomes" id="UP000176651">
    <property type="component" value="Unassembled WGS sequence"/>
</dbReference>
<evidence type="ECO:0000256" key="1">
    <source>
        <dbReference type="SAM" id="Phobius"/>
    </source>
</evidence>
<proteinExistence type="predicted"/>
<dbReference type="AlphaFoldDB" id="A0A1F4NRM3"/>
<sequence>MEETTPQLARPTNPKVVYWAAAAILIGLLGYATWGFLGGKASSSTILQASELTISKNQLIADGEDTSIVNLTITNQGDGSPAEGVWIGLNIKDPALASEEFSYFGWYSAEPGRSFYQTNGAGQVVFRIKSKLPGDITYGVYAANPDQRSSGKYESLEKEFTLHFQ</sequence>
<feature type="transmembrane region" description="Helical" evidence="1">
    <location>
        <begin position="16"/>
        <end position="37"/>
    </location>
</feature>
<gene>
    <name evidence="2" type="ORF">A2V68_02535</name>
</gene>
<keyword evidence="1" id="KW-0472">Membrane</keyword>
<name>A0A1F4NRM3_UNCK3</name>
<dbReference type="STRING" id="1798535.A2V68_02535"/>
<accession>A0A1F4NRM3</accession>